<protein>
    <submittedName>
        <fullName evidence="1">Uncharacterized protein</fullName>
    </submittedName>
</protein>
<reference evidence="1" key="1">
    <citation type="submission" date="2022-10" db="EMBL/GenBank/DDBJ databases">
        <title>Adaptive evolution leads to modifications in subtelomeric GC content in a zoonotic Cryptosporidium species.</title>
        <authorList>
            <person name="Li J."/>
            <person name="Feng Y."/>
            <person name="Xiao L."/>
        </authorList>
    </citation>
    <scope>NUCLEOTIDE SEQUENCE</scope>
    <source>
        <strain evidence="1">33844</strain>
    </source>
</reference>
<name>A0A9D5DF03_9CRYT</name>
<dbReference type="AlphaFoldDB" id="A0A9D5DF03"/>
<dbReference type="Proteomes" id="UP001067231">
    <property type="component" value="Unassembled WGS sequence"/>
</dbReference>
<accession>A0A9D5DF03</accession>
<gene>
    <name evidence="1" type="ORF">OJ253_2631</name>
</gene>
<organism evidence="1">
    <name type="scientific">Cryptosporidium canis</name>
    <dbReference type="NCBI Taxonomy" id="195482"/>
    <lineage>
        <taxon>Eukaryota</taxon>
        <taxon>Sar</taxon>
        <taxon>Alveolata</taxon>
        <taxon>Apicomplexa</taxon>
        <taxon>Conoidasida</taxon>
        <taxon>Coccidia</taxon>
        <taxon>Eucoccidiorida</taxon>
        <taxon>Eimeriorina</taxon>
        <taxon>Cryptosporidiidae</taxon>
        <taxon>Cryptosporidium</taxon>
    </lineage>
</organism>
<sequence length="755" mass="84576">MSDFHGNSVDSDVIYDYENLPINQMVGVSGFRNQDSLCRNDTELNKHSVYTGLKSGIVTTSSELNTINRNNNPNRRGGKLKPRHVPDFVLISPDDVEKLLSSVTTLDERKTIMSNYELGTIVLRRLCISESSEIKAFMDSIQMRTTGKALESHERNIICLTFRGQPKRWVFCPCRSCLFKGKAHDKLMGHFKIMEQDAQTNKFQISKNVFDSYGVFMASCGYFAATFCPQQNYSSHKVFIGPTISDLKGRIHDRYILFINDSKVIHMAWRRKQNYTFECEDLLTNVMSKLTICGKSGHAQIMNQLNMGYSGLIALPLKLRFHCDGLDKQPSSMNSIEEINKDVGGLIGKKNKRKINKRHLEDWDIINSDKFLNDANELQNAYSKSVGQSLTAKSYSFPNSPIVRIQNSQYYNSENNSLTPRCTKQYISESGHEVDGDVLTSNRYGCIVGDVSTASATPIADNTDCLINKQFNYNSKIIDCIQTMSKGGFPLNDINRNIYTNNGSIDPNAFIAKVPIPSAFLSNINHNKLLLNNMDIQKVEQYGAKPNNQNRLGTSENENENPNIKQIKGNYLYGDFSQGNGGFRSHFQHSFINDGSHFNFNPLAFSSDSVANSLLQNEAVDDDSINKHNFNNGTIANGIVTGQPVPLYRQVYSPNEIVTPNSTMEISSPIQQIQHSYISDGIVQDQNNQINIIQVQNIVNPGTYSDMFGEDVSQCATCEHCSVGGYPYYCNCYKIPSESAANSNAIDVNDTSGVF</sequence>
<comment type="caution">
    <text evidence="1">The sequence shown here is derived from an EMBL/GenBank/DDBJ whole genome shotgun (WGS) entry which is preliminary data.</text>
</comment>
<dbReference type="OrthoDB" id="338988at2759"/>
<dbReference type="EMBL" id="JAPCXC010000071">
    <property type="protein sequence ID" value="KAJ1606775.1"/>
    <property type="molecule type" value="Genomic_DNA"/>
</dbReference>
<proteinExistence type="predicted"/>
<evidence type="ECO:0000313" key="1">
    <source>
        <dbReference type="EMBL" id="KAJ1606775.1"/>
    </source>
</evidence>